<name>A0A543KHU9_9RHOB</name>
<dbReference type="SUPFAM" id="SSF50998">
    <property type="entry name" value="Quinoprotein alcohol dehydrogenase-like"/>
    <property type="match status" value="2"/>
</dbReference>
<reference evidence="3 4" key="1">
    <citation type="submission" date="2019-06" db="EMBL/GenBank/DDBJ databases">
        <title>Genomic Encyclopedia of Archaeal and Bacterial Type Strains, Phase II (KMG-II): from individual species to whole genera.</title>
        <authorList>
            <person name="Goeker M."/>
        </authorList>
    </citation>
    <scope>NUCLEOTIDE SEQUENCE [LARGE SCALE GENOMIC DNA]</scope>
    <source>
        <strain evidence="3 4">DSM 18423</strain>
    </source>
</reference>
<evidence type="ECO:0000313" key="3">
    <source>
        <dbReference type="EMBL" id="TQM94656.1"/>
    </source>
</evidence>
<sequence>MKLWTCASLLALATFVSACSRDFILEGERFPLRAAFSDDAGEVPENRALPISLPASASNSEWTHRLGAPSSRIAHPALGGNLQPVWSVPIGQGDGRRHRITAEPVASGGLIYTLDSRAQVTAVSNGGSVAWTRDLTPGFTRNADSASGGGMAIADGKLFVSSAFGMLWALDLATGAEVWSKRFDAPLTAAPTITGGTVYVVASDSTGWSLDASTGQTNWQLSGAPSPSSMVGGAAPAVSGEMVLFPTSAGELIAARRDTGQIMWRRAVAGTRIGVAYASVTDVTGDPVVQGDVIYVGNQSGRVMALNRSDGRPIWTADEAAYGPVWPVGGSVFLMSDRNQLVRLDASSGAFVWGTPLSLYTETRERRRAEIHPHYGPVLAGGRLIVGSGDGALRSFDPASGALVAETELRSGAAVAPIVVGGTLYVVSRDGQLTAYR</sequence>
<evidence type="ECO:0000259" key="2">
    <source>
        <dbReference type="Pfam" id="PF13360"/>
    </source>
</evidence>
<dbReference type="PANTHER" id="PTHR34512:SF30">
    <property type="entry name" value="OUTER MEMBRANE PROTEIN ASSEMBLY FACTOR BAMB"/>
    <property type="match status" value="1"/>
</dbReference>
<dbReference type="InterPro" id="IPR018391">
    <property type="entry name" value="PQQ_b-propeller_rpt"/>
</dbReference>
<evidence type="ECO:0000256" key="1">
    <source>
        <dbReference type="SAM" id="SignalP"/>
    </source>
</evidence>
<feature type="chain" id="PRO_5021933142" evidence="1">
    <location>
        <begin position="19"/>
        <end position="437"/>
    </location>
</feature>
<proteinExistence type="predicted"/>
<dbReference type="InterPro" id="IPR002372">
    <property type="entry name" value="PQQ_rpt_dom"/>
</dbReference>
<keyword evidence="1" id="KW-0732">Signal</keyword>
<organism evidence="3 4">
    <name type="scientific">Roseinatronobacter monicus</name>
    <dbReference type="NCBI Taxonomy" id="393481"/>
    <lineage>
        <taxon>Bacteria</taxon>
        <taxon>Pseudomonadati</taxon>
        <taxon>Pseudomonadota</taxon>
        <taxon>Alphaproteobacteria</taxon>
        <taxon>Rhodobacterales</taxon>
        <taxon>Paracoccaceae</taxon>
        <taxon>Roseinatronobacter</taxon>
    </lineage>
</organism>
<dbReference type="AlphaFoldDB" id="A0A543KHU9"/>
<accession>A0A543KHU9</accession>
<feature type="domain" description="Pyrrolo-quinoline quinone repeat" evidence="2">
    <location>
        <begin position="118"/>
        <end position="354"/>
    </location>
</feature>
<evidence type="ECO:0000313" key="4">
    <source>
        <dbReference type="Proteomes" id="UP000320582"/>
    </source>
</evidence>
<feature type="domain" description="Pyrrolo-quinoline quinone repeat" evidence="2">
    <location>
        <begin position="374"/>
        <end position="436"/>
    </location>
</feature>
<gene>
    <name evidence="3" type="ORF">BD293_3340</name>
</gene>
<keyword evidence="4" id="KW-1185">Reference proteome</keyword>
<dbReference type="InterPro" id="IPR015943">
    <property type="entry name" value="WD40/YVTN_repeat-like_dom_sf"/>
</dbReference>
<dbReference type="InterPro" id="IPR011047">
    <property type="entry name" value="Quinoprotein_ADH-like_sf"/>
</dbReference>
<dbReference type="PANTHER" id="PTHR34512">
    <property type="entry name" value="CELL SURFACE PROTEIN"/>
    <property type="match status" value="1"/>
</dbReference>
<dbReference type="SMART" id="SM00564">
    <property type="entry name" value="PQQ"/>
    <property type="match status" value="7"/>
</dbReference>
<dbReference type="Pfam" id="PF13360">
    <property type="entry name" value="PQQ_2"/>
    <property type="match status" value="2"/>
</dbReference>
<dbReference type="PROSITE" id="PS51257">
    <property type="entry name" value="PROKAR_LIPOPROTEIN"/>
    <property type="match status" value="1"/>
</dbReference>
<dbReference type="Gene3D" id="2.130.10.10">
    <property type="entry name" value="YVTN repeat-like/Quinoprotein amine dehydrogenase"/>
    <property type="match status" value="1"/>
</dbReference>
<dbReference type="EMBL" id="VFPT01000001">
    <property type="protein sequence ID" value="TQM94656.1"/>
    <property type="molecule type" value="Genomic_DNA"/>
</dbReference>
<comment type="caution">
    <text evidence="3">The sequence shown here is derived from an EMBL/GenBank/DDBJ whole genome shotgun (WGS) entry which is preliminary data.</text>
</comment>
<dbReference type="Proteomes" id="UP000320582">
    <property type="component" value="Unassembled WGS sequence"/>
</dbReference>
<feature type="signal peptide" evidence="1">
    <location>
        <begin position="1"/>
        <end position="18"/>
    </location>
</feature>
<protein>
    <submittedName>
        <fullName evidence="3">Outer membrane protein assembly factor BamB</fullName>
    </submittedName>
</protein>